<evidence type="ECO:0000256" key="2">
    <source>
        <dbReference type="SAM" id="SignalP"/>
    </source>
</evidence>
<keyword evidence="4" id="KW-1185">Reference proteome</keyword>
<comment type="caution">
    <text evidence="3">The sequence shown here is derived from an EMBL/GenBank/DDBJ whole genome shotgun (WGS) entry which is preliminary data.</text>
</comment>
<sequence length="203" mass="21924">MGSDVAAAAGWQALWWLMVVVGGSRTVAEGRFIGRRWWVVAGQYGGLGGRGWSWVHPDIGISSKAMGIMNNFINDIFEKLAQESSRLAMPHTVATIPFAKEFGFVDQATDSRIPPLKALAGLLLIKYTVVSTAAAQSCRGLLPLLFCLILCLPLDSTDKAVLDDIPSPIVSLRISSFITELATSLSVSVPEIVELFTVVTKLF</sequence>
<feature type="signal peptide" evidence="2">
    <location>
        <begin position="1"/>
        <end position="30"/>
    </location>
</feature>
<evidence type="ECO:0000256" key="1">
    <source>
        <dbReference type="ARBA" id="ARBA00006846"/>
    </source>
</evidence>
<protein>
    <submittedName>
        <fullName evidence="3">Uncharacterized protein</fullName>
    </submittedName>
</protein>
<reference evidence="3" key="1">
    <citation type="submission" date="2022-12" db="EMBL/GenBank/DDBJ databases">
        <title>Draft genome assemblies for two species of Escallonia (Escalloniales).</title>
        <authorList>
            <person name="Chanderbali A."/>
            <person name="Dervinis C."/>
            <person name="Anghel I."/>
            <person name="Soltis D."/>
            <person name="Soltis P."/>
            <person name="Zapata F."/>
        </authorList>
    </citation>
    <scope>NUCLEOTIDE SEQUENCE</scope>
    <source>
        <strain evidence="3">UCBG92.1500</strain>
        <tissue evidence="3">Leaf</tissue>
    </source>
</reference>
<dbReference type="SUPFAM" id="SSF47113">
    <property type="entry name" value="Histone-fold"/>
    <property type="match status" value="1"/>
</dbReference>
<dbReference type="Gene3D" id="1.10.20.10">
    <property type="entry name" value="Histone, subunit A"/>
    <property type="match status" value="1"/>
</dbReference>
<evidence type="ECO:0000313" key="3">
    <source>
        <dbReference type="EMBL" id="KAK2977017.1"/>
    </source>
</evidence>
<organism evidence="3 4">
    <name type="scientific">Escallonia rubra</name>
    <dbReference type="NCBI Taxonomy" id="112253"/>
    <lineage>
        <taxon>Eukaryota</taxon>
        <taxon>Viridiplantae</taxon>
        <taxon>Streptophyta</taxon>
        <taxon>Embryophyta</taxon>
        <taxon>Tracheophyta</taxon>
        <taxon>Spermatophyta</taxon>
        <taxon>Magnoliopsida</taxon>
        <taxon>eudicotyledons</taxon>
        <taxon>Gunneridae</taxon>
        <taxon>Pentapetalae</taxon>
        <taxon>asterids</taxon>
        <taxon>campanulids</taxon>
        <taxon>Escalloniales</taxon>
        <taxon>Escalloniaceae</taxon>
        <taxon>Escallonia</taxon>
    </lineage>
</organism>
<dbReference type="SMART" id="SM00427">
    <property type="entry name" value="H2B"/>
    <property type="match status" value="1"/>
</dbReference>
<keyword evidence="2" id="KW-0732">Signal</keyword>
<dbReference type="InterPro" id="IPR009072">
    <property type="entry name" value="Histone-fold"/>
</dbReference>
<dbReference type="GO" id="GO:0000786">
    <property type="term" value="C:nucleosome"/>
    <property type="evidence" value="ECO:0007669"/>
    <property type="project" value="InterPro"/>
</dbReference>
<name>A0AA88QVN7_9ASTE</name>
<gene>
    <name evidence="3" type="ORF">RJ640_022283</name>
</gene>
<comment type="similarity">
    <text evidence="1">Belongs to the histone H2B family.</text>
</comment>
<dbReference type="Proteomes" id="UP001187471">
    <property type="component" value="Unassembled WGS sequence"/>
</dbReference>
<accession>A0AA88QVN7</accession>
<dbReference type="InterPro" id="IPR000558">
    <property type="entry name" value="Histone_H2B"/>
</dbReference>
<dbReference type="AlphaFoldDB" id="A0AA88QVN7"/>
<dbReference type="GO" id="GO:0003677">
    <property type="term" value="F:DNA binding"/>
    <property type="evidence" value="ECO:0007669"/>
    <property type="project" value="InterPro"/>
</dbReference>
<feature type="chain" id="PRO_5041661261" evidence="2">
    <location>
        <begin position="31"/>
        <end position="203"/>
    </location>
</feature>
<evidence type="ECO:0000313" key="4">
    <source>
        <dbReference type="Proteomes" id="UP001187471"/>
    </source>
</evidence>
<dbReference type="PRINTS" id="PR00621">
    <property type="entry name" value="HISTONEH2B"/>
</dbReference>
<dbReference type="PANTHER" id="PTHR23428">
    <property type="entry name" value="HISTONE H2B"/>
    <property type="match status" value="1"/>
</dbReference>
<proteinExistence type="inferred from homology"/>
<dbReference type="EMBL" id="JAVXUO010002016">
    <property type="protein sequence ID" value="KAK2977017.1"/>
    <property type="molecule type" value="Genomic_DNA"/>
</dbReference>
<dbReference type="GO" id="GO:0046982">
    <property type="term" value="F:protein heterodimerization activity"/>
    <property type="evidence" value="ECO:0007669"/>
    <property type="project" value="InterPro"/>
</dbReference>
<dbReference type="GO" id="GO:0030527">
    <property type="term" value="F:structural constituent of chromatin"/>
    <property type="evidence" value="ECO:0007669"/>
    <property type="project" value="InterPro"/>
</dbReference>